<protein>
    <submittedName>
        <fullName evidence="4">Arginine deiminase type-3</fullName>
    </submittedName>
</protein>
<dbReference type="Proteomes" id="UP000572754">
    <property type="component" value="Unassembled WGS sequence"/>
</dbReference>
<feature type="region of interest" description="Disordered" evidence="1">
    <location>
        <begin position="97"/>
        <end position="119"/>
    </location>
</feature>
<dbReference type="PROSITE" id="PS51257">
    <property type="entry name" value="PROKAR_LIPOPROTEIN"/>
    <property type="match status" value="1"/>
</dbReference>
<dbReference type="Gene3D" id="3.75.10.10">
    <property type="entry name" value="L-arginine/glycine Amidinotransferase, Chain A"/>
    <property type="match status" value="1"/>
</dbReference>
<gene>
    <name evidence="4" type="ORF">FCIRC_3898</name>
</gene>
<dbReference type="SUPFAM" id="SSF55909">
    <property type="entry name" value="Pentein"/>
    <property type="match status" value="1"/>
</dbReference>
<evidence type="ECO:0000256" key="1">
    <source>
        <dbReference type="SAM" id="MobiDB-lite"/>
    </source>
</evidence>
<feature type="chain" id="PRO_5034477539" evidence="2">
    <location>
        <begin position="18"/>
        <end position="584"/>
    </location>
</feature>
<evidence type="ECO:0000313" key="4">
    <source>
        <dbReference type="EMBL" id="KAF5684555.1"/>
    </source>
</evidence>
<dbReference type="InterPro" id="IPR036556">
    <property type="entry name" value="PAD_central_sf"/>
</dbReference>
<dbReference type="GO" id="GO:0004668">
    <property type="term" value="F:protein-arginine deiminase activity"/>
    <property type="evidence" value="ECO:0007669"/>
    <property type="project" value="InterPro"/>
</dbReference>
<dbReference type="InterPro" id="IPR013530">
    <property type="entry name" value="PAD_C"/>
</dbReference>
<dbReference type="GO" id="GO:0005509">
    <property type="term" value="F:calcium ion binding"/>
    <property type="evidence" value="ECO:0007669"/>
    <property type="project" value="InterPro"/>
</dbReference>
<dbReference type="EMBL" id="JAAQPE010000126">
    <property type="protein sequence ID" value="KAF5684555.1"/>
    <property type="molecule type" value="Genomic_DNA"/>
</dbReference>
<evidence type="ECO:0000259" key="3">
    <source>
        <dbReference type="Pfam" id="PF03068"/>
    </source>
</evidence>
<keyword evidence="2" id="KW-0732">Signal</keyword>
<dbReference type="GO" id="GO:0005737">
    <property type="term" value="C:cytoplasm"/>
    <property type="evidence" value="ECO:0007669"/>
    <property type="project" value="InterPro"/>
</dbReference>
<feature type="domain" description="Protein-arginine deiminase C-terminal" evidence="3">
    <location>
        <begin position="213"/>
        <end position="584"/>
    </location>
</feature>
<dbReference type="PANTHER" id="PTHR10837">
    <property type="entry name" value="PEPTIDYLARGININE DEIMINASE"/>
    <property type="match status" value="1"/>
</dbReference>
<dbReference type="AlphaFoldDB" id="A0A8H5UB67"/>
<name>A0A8H5UB67_FUSCI</name>
<evidence type="ECO:0000256" key="2">
    <source>
        <dbReference type="SAM" id="SignalP"/>
    </source>
</evidence>
<dbReference type="SUPFAM" id="SSF110083">
    <property type="entry name" value="Peptidylarginine deiminase Pad4, middle domain"/>
    <property type="match status" value="1"/>
</dbReference>
<dbReference type="Pfam" id="PF03068">
    <property type="entry name" value="PAD"/>
    <property type="match status" value="1"/>
</dbReference>
<comment type="caution">
    <text evidence="4">The sequence shown here is derived from an EMBL/GenBank/DDBJ whole genome shotgun (WGS) entry which is preliminary data.</text>
</comment>
<dbReference type="InterPro" id="IPR004303">
    <property type="entry name" value="PAD"/>
</dbReference>
<dbReference type="PANTHER" id="PTHR10837:SF8">
    <property type="entry name" value="PROTEIN-ARGININE DEIMINASE"/>
    <property type="match status" value="1"/>
</dbReference>
<keyword evidence="5" id="KW-1185">Reference proteome</keyword>
<evidence type="ECO:0000313" key="5">
    <source>
        <dbReference type="Proteomes" id="UP000572754"/>
    </source>
</evidence>
<reference evidence="5" key="1">
    <citation type="journal article" date="2020" name="BMC Genomics">
        <title>Correction to: Identification and distribution of gene clusters required for synthesis of sphingolipid metabolism inhibitors in diverse species of the filamentous fungus Fusarium.</title>
        <authorList>
            <person name="Kim H.S."/>
            <person name="Lohmar J.M."/>
            <person name="Busman M."/>
            <person name="Brown D.W."/>
            <person name="Naumann T.A."/>
            <person name="Divon H.H."/>
            <person name="Lysoe E."/>
            <person name="Uhlig S."/>
            <person name="Proctor R.H."/>
        </authorList>
    </citation>
    <scope>NUCLEOTIDE SEQUENCE [LARGE SCALE GENOMIC DNA]</scope>
    <source>
        <strain evidence="5">NRRL 25331</strain>
    </source>
</reference>
<feature type="signal peptide" evidence="2">
    <location>
        <begin position="1"/>
        <end position="17"/>
    </location>
</feature>
<proteinExistence type="predicted"/>
<sequence>MRSLHLVALCGIPLALAGSGCGGCCGSCPPPPPRFKADIRADTNRDGRVDLESLSDTIDKTRWNETHGAIFLPNIGDTGKRCRIEFENRNTFSDERLDDCHDASDNTQRSPEYLAPLKTVPNPDLFGSAKGTITVPDATQRKFVRIFQKKGNDWEYIDNNHIFYQPELQAGLDLGIDARDTRRPESRDTRNPESLDGRVTVRFTIRAGGIEGSDTVMLRVAPVLTHHHLQKVEQVLTAHGTWDPYPANFNNKLDSITKAAGMKKDLYLFNTTYENWVQDFVEPGYASMPGPNGTVSIRIMIRCPRRGQESGLHLFRAFREAGIGAVQHLGKSSLKTNAGGNIEAIPPYTFEGKTWPAGRIILGKHGNKSHHIRSYFEAQESQEPLLLDTSWLAVGHVDEFLQFIPANNTRGWVAVISDPLLAIKLLEEVQEAGNGSLSAISRKKSSTRWPKYCEMPECHRLVRSITILRKEVGLTDEDIIRIPSLFIEHGASKFGDPGSKVTVSAFFPAVINNLVLTGYNTCVAPKPWGPLVGEKDIFAETIKDKYAEVEMNIKFIDDWDRHHRLLGGVHCATNSIRDMSAKWW</sequence>
<accession>A0A8H5UB67</accession>
<organism evidence="4 5">
    <name type="scientific">Fusarium circinatum</name>
    <name type="common">Pitch canker fungus</name>
    <name type="synonym">Gibberella circinata</name>
    <dbReference type="NCBI Taxonomy" id="48490"/>
    <lineage>
        <taxon>Eukaryota</taxon>
        <taxon>Fungi</taxon>
        <taxon>Dikarya</taxon>
        <taxon>Ascomycota</taxon>
        <taxon>Pezizomycotina</taxon>
        <taxon>Sordariomycetes</taxon>
        <taxon>Hypocreomycetidae</taxon>
        <taxon>Hypocreales</taxon>
        <taxon>Nectriaceae</taxon>
        <taxon>Fusarium</taxon>
        <taxon>Fusarium fujikuroi species complex</taxon>
    </lineage>
</organism>
<reference evidence="4 5" key="2">
    <citation type="submission" date="2020-05" db="EMBL/GenBank/DDBJ databases">
        <title>Identification and distribution of gene clusters putatively required for synthesis of sphingolipid metabolism inhibitors in phylogenetically diverse species of the filamentous fungus Fusarium.</title>
        <authorList>
            <person name="Kim H.-S."/>
            <person name="Busman M."/>
            <person name="Brown D.W."/>
            <person name="Divon H."/>
            <person name="Uhlig S."/>
            <person name="Proctor R.H."/>
        </authorList>
    </citation>
    <scope>NUCLEOTIDE SEQUENCE [LARGE SCALE GENOMIC DNA]</scope>
    <source>
        <strain evidence="4 5">NRRL 25331</strain>
    </source>
</reference>